<accession>A0AA86NJ82</accession>
<dbReference type="EMBL" id="CAXDID020000335">
    <property type="protein sequence ID" value="CAL6078617.1"/>
    <property type="molecule type" value="Genomic_DNA"/>
</dbReference>
<comment type="caution">
    <text evidence="2">The sequence shown here is derived from an EMBL/GenBank/DDBJ whole genome shotgun (WGS) entry which is preliminary data.</text>
</comment>
<evidence type="ECO:0000256" key="1">
    <source>
        <dbReference type="SAM" id="MobiDB-lite"/>
    </source>
</evidence>
<dbReference type="Proteomes" id="UP001642409">
    <property type="component" value="Unassembled WGS sequence"/>
</dbReference>
<evidence type="ECO:0000313" key="2">
    <source>
        <dbReference type="EMBL" id="CAI9920929.1"/>
    </source>
</evidence>
<keyword evidence="4" id="KW-1185">Reference proteome</keyword>
<reference evidence="3 4" key="2">
    <citation type="submission" date="2024-07" db="EMBL/GenBank/DDBJ databases">
        <authorList>
            <person name="Akdeniz Z."/>
        </authorList>
    </citation>
    <scope>NUCLEOTIDE SEQUENCE [LARGE SCALE GENOMIC DNA]</scope>
</reference>
<evidence type="ECO:0000313" key="4">
    <source>
        <dbReference type="Proteomes" id="UP001642409"/>
    </source>
</evidence>
<evidence type="ECO:0000313" key="3">
    <source>
        <dbReference type="EMBL" id="CAL6078617.1"/>
    </source>
</evidence>
<gene>
    <name evidence="3" type="ORF">HINF_LOCUS58990</name>
    <name evidence="2" type="ORF">HINF_LOCUS8574</name>
</gene>
<protein>
    <submittedName>
        <fullName evidence="3">Hypothetical_protein</fullName>
    </submittedName>
</protein>
<proteinExistence type="predicted"/>
<organism evidence="2">
    <name type="scientific">Hexamita inflata</name>
    <dbReference type="NCBI Taxonomy" id="28002"/>
    <lineage>
        <taxon>Eukaryota</taxon>
        <taxon>Metamonada</taxon>
        <taxon>Diplomonadida</taxon>
        <taxon>Hexamitidae</taxon>
        <taxon>Hexamitinae</taxon>
        <taxon>Hexamita</taxon>
    </lineage>
</organism>
<dbReference type="AlphaFoldDB" id="A0AA86NJ82"/>
<dbReference type="EMBL" id="CATOUU010000205">
    <property type="protein sequence ID" value="CAI9920929.1"/>
    <property type="molecule type" value="Genomic_DNA"/>
</dbReference>
<feature type="region of interest" description="Disordered" evidence="1">
    <location>
        <begin position="72"/>
        <end position="93"/>
    </location>
</feature>
<name>A0AA86NJ82_9EUKA</name>
<sequence>MNTYSNGIALISIFKLWLKYLKILQNDINTQISQTVSNLKNIKYIKLKQRLIQFAPELKHPQLDSRSEISQMEIDSRNSKTIPSTPANPGLGKGRVIVYQQF</sequence>
<reference evidence="2" key="1">
    <citation type="submission" date="2023-06" db="EMBL/GenBank/DDBJ databases">
        <authorList>
            <person name="Kurt Z."/>
        </authorList>
    </citation>
    <scope>NUCLEOTIDE SEQUENCE</scope>
</reference>